<accession>A0A6A5X718</accession>
<reference evidence="2" key="1">
    <citation type="journal article" date="2020" name="Stud. Mycol.">
        <title>101 Dothideomycetes genomes: a test case for predicting lifestyles and emergence of pathogens.</title>
        <authorList>
            <person name="Haridas S."/>
            <person name="Albert R."/>
            <person name="Binder M."/>
            <person name="Bloem J."/>
            <person name="Labutti K."/>
            <person name="Salamov A."/>
            <person name="Andreopoulos B."/>
            <person name="Baker S."/>
            <person name="Barry K."/>
            <person name="Bills G."/>
            <person name="Bluhm B."/>
            <person name="Cannon C."/>
            <person name="Castanera R."/>
            <person name="Culley D."/>
            <person name="Daum C."/>
            <person name="Ezra D."/>
            <person name="Gonzalez J."/>
            <person name="Henrissat B."/>
            <person name="Kuo A."/>
            <person name="Liang C."/>
            <person name="Lipzen A."/>
            <person name="Lutzoni F."/>
            <person name="Magnuson J."/>
            <person name="Mondo S."/>
            <person name="Nolan M."/>
            <person name="Ohm R."/>
            <person name="Pangilinan J."/>
            <person name="Park H.-J."/>
            <person name="Ramirez L."/>
            <person name="Alfaro M."/>
            <person name="Sun H."/>
            <person name="Tritt A."/>
            <person name="Yoshinaga Y."/>
            <person name="Zwiers L.-H."/>
            <person name="Turgeon B."/>
            <person name="Goodwin S."/>
            <person name="Spatafora J."/>
            <person name="Crous P."/>
            <person name="Grigoriev I."/>
        </authorList>
    </citation>
    <scope>NUCLEOTIDE SEQUENCE</scope>
    <source>
        <strain evidence="2">CBS 175.79</strain>
    </source>
</reference>
<evidence type="ECO:0000313" key="2">
    <source>
        <dbReference type="EMBL" id="KAF2008676.1"/>
    </source>
</evidence>
<protein>
    <submittedName>
        <fullName evidence="2">Uncharacterized protein</fullName>
    </submittedName>
</protein>
<dbReference type="Proteomes" id="UP000799778">
    <property type="component" value="Unassembled WGS sequence"/>
</dbReference>
<gene>
    <name evidence="2" type="ORF">BU24DRAFT_429247</name>
</gene>
<dbReference type="RefSeq" id="XP_033377015.1">
    <property type="nucleotide sequence ID" value="XM_033529694.1"/>
</dbReference>
<feature type="transmembrane region" description="Helical" evidence="1">
    <location>
        <begin position="39"/>
        <end position="63"/>
    </location>
</feature>
<dbReference type="AlphaFoldDB" id="A0A6A5X718"/>
<proteinExistence type="predicted"/>
<organism evidence="2 3">
    <name type="scientific">Aaosphaeria arxii CBS 175.79</name>
    <dbReference type="NCBI Taxonomy" id="1450172"/>
    <lineage>
        <taxon>Eukaryota</taxon>
        <taxon>Fungi</taxon>
        <taxon>Dikarya</taxon>
        <taxon>Ascomycota</taxon>
        <taxon>Pezizomycotina</taxon>
        <taxon>Dothideomycetes</taxon>
        <taxon>Pleosporomycetidae</taxon>
        <taxon>Pleosporales</taxon>
        <taxon>Pleosporales incertae sedis</taxon>
        <taxon>Aaosphaeria</taxon>
    </lineage>
</organism>
<sequence length="725" mass="82012">MSDNITDGEHQLISLLSRLVQLSSNANEKESLASTTNRLALAAVFISIGAFLTAILQAVLQYADTNDTSRRKCNASAIGRAAYGESLTQWSWRGWQKKYFYRELLVDRMRIQMCAKSPQSNSAAQRIFGFCDGFDFFDAPRLSQDFNYRWVSTYETMFNQASLHEASKPIRDGSMYFCKQVKKQQNRDTPLIADDAPFDDTMSIEENSEPWEMVEEDELPKFIRARWNLHKQLSKSDHAIRPRASWAQLFEMLEVDDFEDMTTNIVDADCISSGLDVPTQSMDFAELGLLCFLLGLDKIEINAKERLFSATSEDGAVVTETLPMVGKVLRFQMYERVLDLPWANFRYISTSVNLEEQLLGYLPPMNESKNDRDSSAFTQARLMAQQQNTMVSPTSPRDPSIVLLDWQEKVSRTTWPRIAHEAVASLLPMTIGYPGKLLLDSVLEVFRPLAKDVLTRCGETYLIRGKDSHERFGRYSKFTLLHKRALIRHVEAGKHGWAHYTVSIDTLEEQFLSGRANSRSPSYIIHSGHLYTSVHALLVSLIPLTTSSFSLSTIRTWAHTTSPSSSRLHLPDPTTLLWTQVLLLDILIARALLDITPSPSFLSTPSPSAIDTAFAKYPRNSPIRSIPRSGPHRRLILAAFTALETSLHDTHGTLFPFQNLHTNLLDAFHPDGAKTSHIDRFRIEYLADLFRLRALCWLLLVAALPDSSDVARLHLEGVKVVLPMI</sequence>
<dbReference type="EMBL" id="ML978082">
    <property type="protein sequence ID" value="KAF2008676.1"/>
    <property type="molecule type" value="Genomic_DNA"/>
</dbReference>
<evidence type="ECO:0000313" key="3">
    <source>
        <dbReference type="Proteomes" id="UP000799778"/>
    </source>
</evidence>
<keyword evidence="1" id="KW-0812">Transmembrane</keyword>
<name>A0A6A5X718_9PLEO</name>
<dbReference type="OrthoDB" id="5404335at2759"/>
<dbReference type="GeneID" id="54287091"/>
<keyword evidence="1" id="KW-1133">Transmembrane helix</keyword>
<keyword evidence="1" id="KW-0472">Membrane</keyword>
<keyword evidence="3" id="KW-1185">Reference proteome</keyword>
<evidence type="ECO:0000256" key="1">
    <source>
        <dbReference type="SAM" id="Phobius"/>
    </source>
</evidence>